<dbReference type="PANTHER" id="PTHR42828">
    <property type="entry name" value="DHBP SYNTHASE RIBB-LIKE ALPHA/BETA DOMAIN-CONTAINING PROTEIN"/>
    <property type="match status" value="1"/>
</dbReference>
<dbReference type="Gene3D" id="3.90.870.10">
    <property type="entry name" value="DHBP synthase"/>
    <property type="match status" value="1"/>
</dbReference>
<evidence type="ECO:0000259" key="2">
    <source>
        <dbReference type="PROSITE" id="PS51163"/>
    </source>
</evidence>
<evidence type="ECO:0000313" key="3">
    <source>
        <dbReference type="EMBL" id="CAL5225316.1"/>
    </source>
</evidence>
<sequence length="204" mass="22163">MLQEGAMGIIPTDSFPALVCDVEANKAVERLYQAKGMEPSKPLSILCKNFSDIQTYTLGFPSTSTGQDTFRIARRALPGPYTLILCASKKMPKQCLDYLTGHSRARRTVGVRMPGDPICQEVLQRLDRPLLSTSVHVEKEGELEFAEGAVMMDMFAGCGLDFVVDCGMRVSEGSTIIDLTSKVPSLVRDGKGDASVFVPELVPA</sequence>
<dbReference type="InterPro" id="IPR017945">
    <property type="entry name" value="DHBP_synth_RibB-like_a/b_dom"/>
</dbReference>
<feature type="domain" description="YrdC-like" evidence="2">
    <location>
        <begin position="1"/>
        <end position="192"/>
    </location>
</feature>
<dbReference type="Pfam" id="PF01300">
    <property type="entry name" value="Sua5_yciO_yrdC"/>
    <property type="match status" value="1"/>
</dbReference>
<organism evidence="3 4">
    <name type="scientific">Coccomyxa viridis</name>
    <dbReference type="NCBI Taxonomy" id="1274662"/>
    <lineage>
        <taxon>Eukaryota</taxon>
        <taxon>Viridiplantae</taxon>
        <taxon>Chlorophyta</taxon>
        <taxon>core chlorophytes</taxon>
        <taxon>Trebouxiophyceae</taxon>
        <taxon>Trebouxiophyceae incertae sedis</taxon>
        <taxon>Coccomyxaceae</taxon>
        <taxon>Coccomyxa</taxon>
    </lineage>
</organism>
<dbReference type="PROSITE" id="PS51163">
    <property type="entry name" value="YRDC"/>
    <property type="match status" value="1"/>
</dbReference>
<name>A0ABP1FZK5_9CHLO</name>
<comment type="caution">
    <text evidence="3">The sequence shown here is derived from an EMBL/GenBank/DDBJ whole genome shotgun (WGS) entry which is preliminary data.</text>
</comment>
<dbReference type="EMBL" id="CAXHTA020000012">
    <property type="protein sequence ID" value="CAL5225316.1"/>
    <property type="molecule type" value="Genomic_DNA"/>
</dbReference>
<dbReference type="Proteomes" id="UP001497392">
    <property type="component" value="Unassembled WGS sequence"/>
</dbReference>
<evidence type="ECO:0000256" key="1">
    <source>
        <dbReference type="ARBA" id="ARBA00015492"/>
    </source>
</evidence>
<accession>A0ABP1FZK5</accession>
<dbReference type="NCBIfam" id="TIGR00057">
    <property type="entry name" value="L-threonylcarbamoyladenylate synthase"/>
    <property type="match status" value="1"/>
</dbReference>
<reference evidence="3 4" key="1">
    <citation type="submission" date="2024-06" db="EMBL/GenBank/DDBJ databases">
        <authorList>
            <person name="Kraege A."/>
            <person name="Thomma B."/>
        </authorList>
    </citation>
    <scope>NUCLEOTIDE SEQUENCE [LARGE SCALE GENOMIC DNA]</scope>
</reference>
<dbReference type="SUPFAM" id="SSF55821">
    <property type="entry name" value="YrdC/RibB"/>
    <property type="match status" value="1"/>
</dbReference>
<evidence type="ECO:0000313" key="4">
    <source>
        <dbReference type="Proteomes" id="UP001497392"/>
    </source>
</evidence>
<proteinExistence type="predicted"/>
<dbReference type="InterPro" id="IPR006070">
    <property type="entry name" value="Sua5-like_dom"/>
</dbReference>
<gene>
    <name evidence="3" type="primary">g8118</name>
    <name evidence="3" type="ORF">VP750_LOCUS6975</name>
</gene>
<protein>
    <recommendedName>
        <fullName evidence="1">Threonylcarbamoyl-AMP synthase</fullName>
    </recommendedName>
</protein>
<keyword evidence="4" id="KW-1185">Reference proteome</keyword>
<dbReference type="PANTHER" id="PTHR42828:SF3">
    <property type="entry name" value="THREONYLCARBAMOYL-AMP SYNTHASE"/>
    <property type="match status" value="1"/>
</dbReference>
<dbReference type="InterPro" id="IPR052532">
    <property type="entry name" value="SUA5_domain"/>
</dbReference>